<dbReference type="Proteomes" id="UP001262410">
    <property type="component" value="Unassembled WGS sequence"/>
</dbReference>
<reference evidence="1 2" key="1">
    <citation type="submission" date="2023-07" db="EMBL/GenBank/DDBJ databases">
        <title>Sorghum-associated microbial communities from plants grown in Nebraska, USA.</title>
        <authorList>
            <person name="Schachtman D."/>
        </authorList>
    </citation>
    <scope>NUCLEOTIDE SEQUENCE [LARGE SCALE GENOMIC DNA]</scope>
    <source>
        <strain evidence="1 2">584</strain>
    </source>
</reference>
<comment type="caution">
    <text evidence="1">The sequence shown here is derived from an EMBL/GenBank/DDBJ whole genome shotgun (WGS) entry which is preliminary data.</text>
</comment>
<gene>
    <name evidence="1" type="ORF">E9232_003088</name>
</gene>
<dbReference type="EMBL" id="JAVDPW010000005">
    <property type="protein sequence ID" value="MDR6290562.1"/>
    <property type="molecule type" value="Genomic_DNA"/>
</dbReference>
<accession>A0ABU1JQG9</accession>
<organism evidence="1 2">
    <name type="scientific">Inquilinus ginsengisoli</name>
    <dbReference type="NCBI Taxonomy" id="363840"/>
    <lineage>
        <taxon>Bacteria</taxon>
        <taxon>Pseudomonadati</taxon>
        <taxon>Pseudomonadota</taxon>
        <taxon>Alphaproteobacteria</taxon>
        <taxon>Rhodospirillales</taxon>
        <taxon>Rhodospirillaceae</taxon>
        <taxon>Inquilinus</taxon>
    </lineage>
</organism>
<keyword evidence="2" id="KW-1185">Reference proteome</keyword>
<protein>
    <submittedName>
        <fullName evidence="1">Uncharacterized protein</fullName>
    </submittedName>
</protein>
<name>A0ABU1JQG9_9PROT</name>
<evidence type="ECO:0000313" key="2">
    <source>
        <dbReference type="Proteomes" id="UP001262410"/>
    </source>
</evidence>
<sequence>MAKRPDTSRDHGIAVRVALPEDERARKASLAVYAFSQGGRLLDMKPVEAKGEAALRVPIGAEGTNLRLLVGPRLEGDDRSLAELVRRGAVERHLRVDLGAERLAIDIPVRIDQILCWLRGLCFVNGTVLKRTTLGGQSIDLPVCDATVEVYEVDRFIIILPKLPKWVIDRLRDIILHPVPLPDPIPDPLPGPFPGPFPPGPGPDPAPFQAGAGLRRLDPAAAPQLAHTHAEAATALAGLEQASTLRFAARTASDLDFQRALLDHELLLRPIFCILFPGFFTMQRVATAHTDDCGHFHTLFFQGCNNHDTPDLYFKVKQRFLFWDITIYAPTPVPCYTWWNYMCGSEVTLVTHHPLARTCPPCAPVVAGDNWVLFTAIGQTSMNAIFGDSAALQGTTTAANRGLTNGGAPFGGTLRPQLLFDNSLRESLGVKYYRLFWRRAGTVDWFQMLDDVGRHYTFDGGGGQPVSALYKLGPLSPPEAPVANLFEIPPSLPPQGVWGPVIAPVDYQNGVFDTTLPAPGISYDANGAEVGTDHSGKFEIRLELFDTAGAPVNIGALGIRYFVPDVDNLAGAITTVEAAPLGLVDGNAMVVTVHVDNNPTYAEIDAPTIGMASADPCCGVLGFSAGDMVTLPWRAKHKNGFASYSFTTKRVDQVVFATSGPVGLVGNHSTVQSAQGLMDLNLPVGCLPGGCNVAAFASLEYVTAMATDGWGRLQYLDSGDFEAFTLSRSGPA</sequence>
<dbReference type="RefSeq" id="WP_309795068.1">
    <property type="nucleotide sequence ID" value="NZ_JAVDPW010000005.1"/>
</dbReference>
<evidence type="ECO:0000313" key="1">
    <source>
        <dbReference type="EMBL" id="MDR6290562.1"/>
    </source>
</evidence>
<proteinExistence type="predicted"/>